<evidence type="ECO:0000313" key="5">
    <source>
        <dbReference type="EMBL" id="EKU3568987.1"/>
    </source>
</evidence>
<gene>
    <name evidence="6" type="ORF">IAG11_18075</name>
    <name evidence="5" type="ORF">MKP18_002398</name>
</gene>
<reference evidence="6" key="1">
    <citation type="submission" date="2020-08" db="EMBL/GenBank/DDBJ databases">
        <title>Diversity of carbapenem-resistant Acinetobacter baumannii and bacteriophage-mediated spread of the Oxa23 carbapenemase.</title>
        <authorList>
            <person name="Abouelfetouh A."/>
            <person name="Mattock J."/>
            <person name="Turner D."/>
            <person name="Li E."/>
            <person name="Evans B.A."/>
        </authorList>
    </citation>
    <scope>NUCLEOTIDE SEQUENCE</scope>
    <source>
        <strain evidence="6">A86</strain>
    </source>
</reference>
<dbReference type="Gene3D" id="2.10.109.10">
    <property type="entry name" value="Umud Fragment, subunit A"/>
    <property type="match status" value="1"/>
</dbReference>
<dbReference type="CDD" id="cd06529">
    <property type="entry name" value="S24_LexA-like"/>
    <property type="match status" value="1"/>
</dbReference>
<dbReference type="EMBL" id="ABFEVW030000015">
    <property type="protein sequence ID" value="EMN1072084.1"/>
    <property type="molecule type" value="Genomic_DNA"/>
</dbReference>
<dbReference type="PANTHER" id="PTHR40661:SF3">
    <property type="entry name" value="FELS-1 PROPHAGE TRANSCRIPTIONAL REGULATOR"/>
    <property type="match status" value="1"/>
</dbReference>
<dbReference type="AlphaFoldDB" id="A0A265AH52"/>
<evidence type="ECO:0000313" key="6">
    <source>
        <dbReference type="EMBL" id="MBD0221787.1"/>
    </source>
</evidence>
<organism evidence="6 7">
    <name type="scientific">Acinetobacter baumannii</name>
    <dbReference type="NCBI Taxonomy" id="470"/>
    <lineage>
        <taxon>Bacteria</taxon>
        <taxon>Pseudomonadati</taxon>
        <taxon>Pseudomonadota</taxon>
        <taxon>Gammaproteobacteria</taxon>
        <taxon>Moraxellales</taxon>
        <taxon>Moraxellaceae</taxon>
        <taxon>Acinetobacter</taxon>
        <taxon>Acinetobacter calcoaceticus/baumannii complex</taxon>
    </lineage>
</organism>
<evidence type="ECO:0000256" key="3">
    <source>
        <dbReference type="ARBA" id="ARBA00023163"/>
    </source>
</evidence>
<name>A0A265AH52_ACIBA</name>
<keyword evidence="2" id="KW-0238">DNA-binding</keyword>
<dbReference type="SUPFAM" id="SSF51306">
    <property type="entry name" value="LexA/Signal peptidase"/>
    <property type="match status" value="1"/>
</dbReference>
<dbReference type="InterPro" id="IPR036286">
    <property type="entry name" value="LexA/Signal_pep-like_sf"/>
</dbReference>
<evidence type="ECO:0000256" key="2">
    <source>
        <dbReference type="ARBA" id="ARBA00023125"/>
    </source>
</evidence>
<dbReference type="Proteomes" id="UP000634608">
    <property type="component" value="Unassembled WGS sequence"/>
</dbReference>
<feature type="domain" description="Peptidase S24/S26A/S26B/S26C" evidence="4">
    <location>
        <begin position="121"/>
        <end position="191"/>
    </location>
</feature>
<evidence type="ECO:0000256" key="1">
    <source>
        <dbReference type="ARBA" id="ARBA00023015"/>
    </source>
</evidence>
<accession>A0A265AH52</accession>
<proteinExistence type="predicted"/>
<dbReference type="InterPro" id="IPR015927">
    <property type="entry name" value="Peptidase_S24_S26A/B/C"/>
</dbReference>
<keyword evidence="1" id="KW-0805">Transcription regulation</keyword>
<dbReference type="PANTHER" id="PTHR40661">
    <property type="match status" value="1"/>
</dbReference>
<protein>
    <submittedName>
        <fullName evidence="6">LexA family transcriptional regulator</fullName>
    </submittedName>
</protein>
<dbReference type="InterPro" id="IPR010982">
    <property type="entry name" value="Lambda_DNA-bd_dom_sf"/>
</dbReference>
<sequence length="230" mass="25527">MEKKQIHPTMERVYQVTKITGADLAYALDETPQIVYNWERRGISKTGAFKVSNKFNIDVGWILTGKGSPSIDSVRNKKITTDTKRGGWVPVKSYSKMGMDGYYTEMGYLGNGGDGYVPSLTAGPNAYAVRGTGDSMYPAIRNGWYVVCDPDAEPTPTEFVEVQLKDGRRTIKEFIGIVNNVLHLLAVNGEARMTIDMEDVSAIVAVSDIIPPSKHVHEYPVQPMQNIYLD</sequence>
<evidence type="ECO:0000313" key="7">
    <source>
        <dbReference type="Proteomes" id="UP000634608"/>
    </source>
</evidence>
<dbReference type="EMBL" id="JACSVK010000082">
    <property type="protein sequence ID" value="MBD0221787.1"/>
    <property type="molecule type" value="Genomic_DNA"/>
</dbReference>
<dbReference type="EMBL" id="ABFEVW020000015">
    <property type="protein sequence ID" value="EKU3568987.1"/>
    <property type="molecule type" value="Genomic_DNA"/>
</dbReference>
<dbReference type="InterPro" id="IPR039418">
    <property type="entry name" value="LexA-like"/>
</dbReference>
<comment type="caution">
    <text evidence="6">The sequence shown here is derived from an EMBL/GenBank/DDBJ whole genome shotgun (WGS) entry which is preliminary data.</text>
</comment>
<dbReference type="Pfam" id="PF00717">
    <property type="entry name" value="Peptidase_S24"/>
    <property type="match status" value="1"/>
</dbReference>
<evidence type="ECO:0000259" key="4">
    <source>
        <dbReference type="Pfam" id="PF00717"/>
    </source>
</evidence>
<dbReference type="RefSeq" id="WP_002028118.1">
    <property type="nucleotide sequence ID" value="NZ_AP031579.1"/>
</dbReference>
<dbReference type="GO" id="GO:0003677">
    <property type="term" value="F:DNA binding"/>
    <property type="evidence" value="ECO:0007669"/>
    <property type="project" value="UniProtKB-KW"/>
</dbReference>
<reference evidence="5" key="2">
    <citation type="submission" date="2023-06" db="EMBL/GenBank/DDBJ databases">
        <authorList>
            <consortium name="Clinical and Environmental Microbiology Branch: Whole genome sequencing antimicrobial resistance pathogens in the healthcare setting"/>
        </authorList>
    </citation>
    <scope>NUCLEOTIDE SEQUENCE</scope>
    <source>
        <strain evidence="5">2021GN-00227</strain>
    </source>
</reference>
<keyword evidence="3" id="KW-0804">Transcription</keyword>
<dbReference type="Gene3D" id="1.10.260.40">
    <property type="entry name" value="lambda repressor-like DNA-binding domains"/>
    <property type="match status" value="1"/>
</dbReference>